<reference evidence="3 4" key="1">
    <citation type="submission" date="2016-03" db="EMBL/GenBank/DDBJ databases">
        <authorList>
            <person name="Sant'Anna F.H."/>
            <person name="Ambrosini A."/>
            <person name="Souza R."/>
            <person name="Bach E."/>
            <person name="Fernandes G."/>
            <person name="Balsanelli E."/>
            <person name="Baura V.A."/>
            <person name="Souza E.M."/>
            <person name="Passaglia L."/>
        </authorList>
    </citation>
    <scope>NUCLEOTIDE SEQUENCE [LARGE SCALE GENOMIC DNA]</scope>
    <source>
        <strain evidence="3 4">P26E</strain>
    </source>
</reference>
<gene>
    <name evidence="3" type="ORF">A3844_27625</name>
</gene>
<keyword evidence="4" id="KW-1185">Reference proteome</keyword>
<dbReference type="Gene3D" id="3.90.1200.10">
    <property type="match status" value="1"/>
</dbReference>
<protein>
    <recommendedName>
        <fullName evidence="2">Aminoglycoside phosphotransferase domain-containing protein</fullName>
    </recommendedName>
</protein>
<proteinExistence type="inferred from homology"/>
<dbReference type="Proteomes" id="UP000186058">
    <property type="component" value="Unassembled WGS sequence"/>
</dbReference>
<sequence>MSIQAAEEVLSFYTLQEPIVEFIRHNENMTFKVTDLKEGRLYLLRIHSPSTAGLLGIQHTQQGLESEMYILQELSKDQALHVQKPVANRTGGLVTQYVNDGNDICYATLLEWIEGATLTLQEDNMEQIAYQLGEKLAAFHHFSRHTELPGLQRPVYDAERIDTAVEELKYGVDSDLYSQEQYEIIVQVLGMIKRQLQVLETLPGQWGLVHADVQLGNVIITESGPCLIDFGFCGYGYYLFDLGSAGTVLPGELRQLFLQGYASAADFSWEQIRYIEGQIFMDTFISYLFFIHDSTRNNWIKESAAKLCNTLCKDFIAGKEVFYSF</sequence>
<evidence type="ECO:0000313" key="3">
    <source>
        <dbReference type="EMBL" id="OKP79978.1"/>
    </source>
</evidence>
<dbReference type="PANTHER" id="PTHR21064">
    <property type="entry name" value="AMINOGLYCOSIDE PHOSPHOTRANSFERASE DOMAIN-CONTAINING PROTEIN-RELATED"/>
    <property type="match status" value="1"/>
</dbReference>
<dbReference type="InterPro" id="IPR002575">
    <property type="entry name" value="Aminoglycoside_PTrfase"/>
</dbReference>
<feature type="domain" description="Aminoglycoside phosphotransferase" evidence="2">
    <location>
        <begin position="24"/>
        <end position="273"/>
    </location>
</feature>
<dbReference type="InterPro" id="IPR011009">
    <property type="entry name" value="Kinase-like_dom_sf"/>
</dbReference>
<dbReference type="RefSeq" id="WP_074109209.1">
    <property type="nucleotide sequence ID" value="NZ_LVWI01000087.1"/>
</dbReference>
<dbReference type="EMBL" id="LVWI01000087">
    <property type="protein sequence ID" value="OKP79978.1"/>
    <property type="molecule type" value="Genomic_DNA"/>
</dbReference>
<accession>A0ABX3EGA1</accession>
<comment type="caution">
    <text evidence="3">The sequence shown here is derived from an EMBL/GenBank/DDBJ whole genome shotgun (WGS) entry which is preliminary data.</text>
</comment>
<name>A0ABX3EGA1_9BACL</name>
<dbReference type="InterPro" id="IPR050249">
    <property type="entry name" value="Pseudomonas-type_ThrB"/>
</dbReference>
<evidence type="ECO:0000259" key="2">
    <source>
        <dbReference type="Pfam" id="PF01636"/>
    </source>
</evidence>
<evidence type="ECO:0000256" key="1">
    <source>
        <dbReference type="ARBA" id="ARBA00038240"/>
    </source>
</evidence>
<evidence type="ECO:0000313" key="4">
    <source>
        <dbReference type="Proteomes" id="UP000186058"/>
    </source>
</evidence>
<organism evidence="3 4">
    <name type="scientific">Paenibacillus helianthi</name>
    <dbReference type="NCBI Taxonomy" id="1349432"/>
    <lineage>
        <taxon>Bacteria</taxon>
        <taxon>Bacillati</taxon>
        <taxon>Bacillota</taxon>
        <taxon>Bacilli</taxon>
        <taxon>Bacillales</taxon>
        <taxon>Paenibacillaceae</taxon>
        <taxon>Paenibacillus</taxon>
    </lineage>
</organism>
<dbReference type="SUPFAM" id="SSF56112">
    <property type="entry name" value="Protein kinase-like (PK-like)"/>
    <property type="match status" value="1"/>
</dbReference>
<comment type="similarity">
    <text evidence="1">Belongs to the pseudomonas-type ThrB family.</text>
</comment>
<dbReference type="Pfam" id="PF01636">
    <property type="entry name" value="APH"/>
    <property type="match status" value="1"/>
</dbReference>
<dbReference type="PANTHER" id="PTHR21064:SF6">
    <property type="entry name" value="AMINOGLYCOSIDE PHOSPHOTRANSFERASE DOMAIN-CONTAINING PROTEIN"/>
    <property type="match status" value="1"/>
</dbReference>